<evidence type="ECO:0000313" key="1">
    <source>
        <dbReference type="EMBL" id="KAI0048157.1"/>
    </source>
</evidence>
<organism evidence="1 2">
    <name type="scientific">Auriscalpium vulgare</name>
    <dbReference type="NCBI Taxonomy" id="40419"/>
    <lineage>
        <taxon>Eukaryota</taxon>
        <taxon>Fungi</taxon>
        <taxon>Dikarya</taxon>
        <taxon>Basidiomycota</taxon>
        <taxon>Agaricomycotina</taxon>
        <taxon>Agaricomycetes</taxon>
        <taxon>Russulales</taxon>
        <taxon>Auriscalpiaceae</taxon>
        <taxon>Auriscalpium</taxon>
    </lineage>
</organism>
<sequence>MSISSVSPSPGPPSPSSSTSTSSVQEDLLPADPADPTVPRTGSEPHEDAVICQWDDCGIAFNHLPTLINHLKEDHIGVHKSNYTCEWASCSRRGLAQTSRFALVSHIRSHTGERPFICSRPECDKSFTRSDALAKHMRMQHNISPPAPGRGGSRKRKRSPSVTTTTASIPSGSANPSTASSFATFKVEPQTASELDDEDAAHGEHDDPTDTDDEEAETLPPHLAQAVDPETQLLGGRSIPCVNYLVMKAKLRYALEQNGLLAEELRILHEEEREMRAGKDAALDAVLREGGPAAEMLVTPPATLLQMAKNPNPNPPAMRAVQYAPQAYPPDGYR</sequence>
<accession>A0ACB8RWG6</accession>
<gene>
    <name evidence="1" type="ORF">FA95DRAFT_1118052</name>
</gene>
<reference evidence="1" key="2">
    <citation type="journal article" date="2022" name="New Phytol.">
        <title>Evolutionary transition to the ectomycorrhizal habit in the genomes of a hyperdiverse lineage of mushroom-forming fungi.</title>
        <authorList>
            <person name="Looney B."/>
            <person name="Miyauchi S."/>
            <person name="Morin E."/>
            <person name="Drula E."/>
            <person name="Courty P.E."/>
            <person name="Kohler A."/>
            <person name="Kuo A."/>
            <person name="LaButti K."/>
            <person name="Pangilinan J."/>
            <person name="Lipzen A."/>
            <person name="Riley R."/>
            <person name="Andreopoulos W."/>
            <person name="He G."/>
            <person name="Johnson J."/>
            <person name="Nolan M."/>
            <person name="Tritt A."/>
            <person name="Barry K.W."/>
            <person name="Grigoriev I.V."/>
            <person name="Nagy L.G."/>
            <person name="Hibbett D."/>
            <person name="Henrissat B."/>
            <person name="Matheny P.B."/>
            <person name="Labbe J."/>
            <person name="Martin F.M."/>
        </authorList>
    </citation>
    <scope>NUCLEOTIDE SEQUENCE</scope>
    <source>
        <strain evidence="1">FP105234-sp</strain>
    </source>
</reference>
<dbReference type="EMBL" id="MU275891">
    <property type="protein sequence ID" value="KAI0048157.1"/>
    <property type="molecule type" value="Genomic_DNA"/>
</dbReference>
<keyword evidence="2" id="KW-1185">Reference proteome</keyword>
<comment type="caution">
    <text evidence="1">The sequence shown here is derived from an EMBL/GenBank/DDBJ whole genome shotgun (WGS) entry which is preliminary data.</text>
</comment>
<protein>
    <submittedName>
        <fullName evidence="1">Uncharacterized protein</fullName>
    </submittedName>
</protein>
<name>A0ACB8RWG6_9AGAM</name>
<dbReference type="Proteomes" id="UP000814033">
    <property type="component" value="Unassembled WGS sequence"/>
</dbReference>
<reference evidence="1" key="1">
    <citation type="submission" date="2021-02" db="EMBL/GenBank/DDBJ databases">
        <authorList>
            <consortium name="DOE Joint Genome Institute"/>
            <person name="Ahrendt S."/>
            <person name="Looney B.P."/>
            <person name="Miyauchi S."/>
            <person name="Morin E."/>
            <person name="Drula E."/>
            <person name="Courty P.E."/>
            <person name="Chicoki N."/>
            <person name="Fauchery L."/>
            <person name="Kohler A."/>
            <person name="Kuo A."/>
            <person name="Labutti K."/>
            <person name="Pangilinan J."/>
            <person name="Lipzen A."/>
            <person name="Riley R."/>
            <person name="Andreopoulos W."/>
            <person name="He G."/>
            <person name="Johnson J."/>
            <person name="Barry K.W."/>
            <person name="Grigoriev I.V."/>
            <person name="Nagy L."/>
            <person name="Hibbett D."/>
            <person name="Henrissat B."/>
            <person name="Matheny P.B."/>
            <person name="Labbe J."/>
            <person name="Martin F."/>
        </authorList>
    </citation>
    <scope>NUCLEOTIDE SEQUENCE</scope>
    <source>
        <strain evidence="1">FP105234-sp</strain>
    </source>
</reference>
<evidence type="ECO:0000313" key="2">
    <source>
        <dbReference type="Proteomes" id="UP000814033"/>
    </source>
</evidence>
<proteinExistence type="predicted"/>